<evidence type="ECO:0000256" key="1">
    <source>
        <dbReference type="ARBA" id="ARBA00022723"/>
    </source>
</evidence>
<dbReference type="EMBL" id="CAFBMK010000172">
    <property type="protein sequence ID" value="CAB4932271.1"/>
    <property type="molecule type" value="Genomic_DNA"/>
</dbReference>
<dbReference type="InterPro" id="IPR013096">
    <property type="entry name" value="Cupin_2"/>
</dbReference>
<dbReference type="InterPro" id="IPR014710">
    <property type="entry name" value="RmlC-like_jellyroll"/>
</dbReference>
<evidence type="ECO:0000256" key="2">
    <source>
        <dbReference type="SAM" id="MobiDB-lite"/>
    </source>
</evidence>
<name>A0A6J7INC7_9ZZZZ</name>
<dbReference type="AlphaFoldDB" id="A0A6J7INC7"/>
<dbReference type="Gene3D" id="2.60.120.10">
    <property type="entry name" value="Jelly Rolls"/>
    <property type="match status" value="1"/>
</dbReference>
<proteinExistence type="predicted"/>
<accession>A0A6J7INC7</accession>
<evidence type="ECO:0000259" key="3">
    <source>
        <dbReference type="Pfam" id="PF07883"/>
    </source>
</evidence>
<keyword evidence="1" id="KW-0479">Metal-binding</keyword>
<reference evidence="4" key="1">
    <citation type="submission" date="2020-05" db="EMBL/GenBank/DDBJ databases">
        <authorList>
            <person name="Chiriac C."/>
            <person name="Salcher M."/>
            <person name="Ghai R."/>
            <person name="Kavagutti S V."/>
        </authorList>
    </citation>
    <scope>NUCLEOTIDE SEQUENCE</scope>
</reference>
<protein>
    <submittedName>
        <fullName evidence="4">Unannotated protein</fullName>
    </submittedName>
</protein>
<organism evidence="4">
    <name type="scientific">freshwater metagenome</name>
    <dbReference type="NCBI Taxonomy" id="449393"/>
    <lineage>
        <taxon>unclassified sequences</taxon>
        <taxon>metagenomes</taxon>
        <taxon>ecological metagenomes</taxon>
    </lineage>
</organism>
<dbReference type="SUPFAM" id="SSF51182">
    <property type="entry name" value="RmlC-like cupins"/>
    <property type="match status" value="1"/>
</dbReference>
<feature type="region of interest" description="Disordered" evidence="2">
    <location>
        <begin position="118"/>
        <end position="143"/>
    </location>
</feature>
<dbReference type="GO" id="GO:0046872">
    <property type="term" value="F:metal ion binding"/>
    <property type="evidence" value="ECO:0007669"/>
    <property type="project" value="UniProtKB-KW"/>
</dbReference>
<gene>
    <name evidence="4" type="ORF">UFOPK3564_02441</name>
</gene>
<sequence length="143" mass="15845">MAASFTTAKLEATAPERFVRLRKPLGVTSFGINQMVLEPGQRMRIHRHEHQEEVFLVLAGRLTIAFEDGEQDFGPDELVRVAPEVRRQMLNPGPERVSFLALGGSGDHEPRDAEAFDAWDGEPRGVADVPMPDDLPATELRSA</sequence>
<dbReference type="PANTHER" id="PTHR35848">
    <property type="entry name" value="OXALATE-BINDING PROTEIN"/>
    <property type="match status" value="1"/>
</dbReference>
<dbReference type="Pfam" id="PF07883">
    <property type="entry name" value="Cupin_2"/>
    <property type="match status" value="1"/>
</dbReference>
<feature type="domain" description="Cupin type-2" evidence="3">
    <location>
        <begin position="35"/>
        <end position="101"/>
    </location>
</feature>
<dbReference type="InterPro" id="IPR051610">
    <property type="entry name" value="GPI/OXD"/>
</dbReference>
<dbReference type="InterPro" id="IPR011051">
    <property type="entry name" value="RmlC_Cupin_sf"/>
</dbReference>
<evidence type="ECO:0000313" key="4">
    <source>
        <dbReference type="EMBL" id="CAB4932271.1"/>
    </source>
</evidence>